<dbReference type="GO" id="GO:0006633">
    <property type="term" value="P:fatty acid biosynthetic process"/>
    <property type="evidence" value="ECO:0007669"/>
    <property type="project" value="InterPro"/>
</dbReference>
<dbReference type="OrthoDB" id="8442777at2"/>
<keyword evidence="5" id="KW-1185">Reference proteome</keyword>
<keyword evidence="2" id="KW-0378">Hydrolase</keyword>
<sequence>MNWIAHIFLSEYNIDFQIGNYLADPLKGKIWQEANESLKKGMNLHKTIDSYTDSHQLFKRSKQRIGKGVLRAVVIDLTYDYLLTKNWDKFCKIPMDAFFDEFNIRARNRLKDIPKNAQVPLERLIDYDILNRYKTLQDLEKAFLRVDKKLSQRLLKRDSNSRYFGTVSKNISNLEDDFLEFFPQLCFEIKKYINESKLTHWKI</sequence>
<protein>
    <recommendedName>
        <fullName evidence="6">ACP phosphodiesterase</fullName>
    </recommendedName>
</protein>
<name>A0A4Q0Y074_9BACT</name>
<evidence type="ECO:0000256" key="2">
    <source>
        <dbReference type="ARBA" id="ARBA00022801"/>
    </source>
</evidence>
<dbReference type="Proteomes" id="UP000290191">
    <property type="component" value="Unassembled WGS sequence"/>
</dbReference>
<evidence type="ECO:0000256" key="1">
    <source>
        <dbReference type="ARBA" id="ARBA00022516"/>
    </source>
</evidence>
<dbReference type="EMBL" id="PDKO01000004">
    <property type="protein sequence ID" value="RXJ63410.1"/>
    <property type="molecule type" value="Genomic_DNA"/>
</dbReference>
<evidence type="ECO:0000313" key="5">
    <source>
        <dbReference type="Proteomes" id="UP000290191"/>
    </source>
</evidence>
<organism evidence="4 5">
    <name type="scientific">Halarcobacter anaerophilus</name>
    <dbReference type="NCBI Taxonomy" id="877500"/>
    <lineage>
        <taxon>Bacteria</taxon>
        <taxon>Pseudomonadati</taxon>
        <taxon>Campylobacterota</taxon>
        <taxon>Epsilonproteobacteria</taxon>
        <taxon>Campylobacterales</taxon>
        <taxon>Arcobacteraceae</taxon>
        <taxon>Halarcobacter</taxon>
    </lineage>
</organism>
<evidence type="ECO:0008006" key="6">
    <source>
        <dbReference type="Google" id="ProtNLM"/>
    </source>
</evidence>
<evidence type="ECO:0000256" key="3">
    <source>
        <dbReference type="ARBA" id="ARBA00023098"/>
    </source>
</evidence>
<keyword evidence="1" id="KW-0444">Lipid biosynthesis</keyword>
<dbReference type="InterPro" id="IPR007431">
    <property type="entry name" value="ACP_PD"/>
</dbReference>
<dbReference type="GO" id="GO:0008770">
    <property type="term" value="F:[acyl-carrier-protein] phosphodiesterase activity"/>
    <property type="evidence" value="ECO:0007669"/>
    <property type="project" value="InterPro"/>
</dbReference>
<accession>A0A4Q0Y074</accession>
<proteinExistence type="predicted"/>
<dbReference type="Pfam" id="PF04336">
    <property type="entry name" value="ACP_PD"/>
    <property type="match status" value="1"/>
</dbReference>
<keyword evidence="3" id="KW-0443">Lipid metabolism</keyword>
<dbReference type="PANTHER" id="PTHR38764">
    <property type="entry name" value="ACYL CARRIER PROTEIN PHOSPHODIESTERASE"/>
    <property type="match status" value="1"/>
</dbReference>
<reference evidence="4 5" key="1">
    <citation type="submission" date="2017-10" db="EMBL/GenBank/DDBJ databases">
        <title>Genomics of the genus Arcobacter.</title>
        <authorList>
            <person name="Perez-Cataluna A."/>
            <person name="Figueras M.J."/>
        </authorList>
    </citation>
    <scope>NUCLEOTIDE SEQUENCE [LARGE SCALE GENOMIC DNA]</scope>
    <source>
        <strain evidence="4 5">DSM 24636</strain>
    </source>
</reference>
<dbReference type="RefSeq" id="WP_129081905.1">
    <property type="nucleotide sequence ID" value="NZ_CP041070.1"/>
</dbReference>
<evidence type="ECO:0000313" key="4">
    <source>
        <dbReference type="EMBL" id="RXJ63410.1"/>
    </source>
</evidence>
<dbReference type="STRING" id="877500.GCA_000935065_00400"/>
<dbReference type="AlphaFoldDB" id="A0A4Q0Y074"/>
<comment type="caution">
    <text evidence="4">The sequence shown here is derived from an EMBL/GenBank/DDBJ whole genome shotgun (WGS) entry which is preliminary data.</text>
</comment>
<dbReference type="PANTHER" id="PTHR38764:SF1">
    <property type="entry name" value="ACYL CARRIER PROTEIN PHOSPHODIESTERASE"/>
    <property type="match status" value="1"/>
</dbReference>
<gene>
    <name evidence="4" type="ORF">CRV06_06965</name>
</gene>